<evidence type="ECO:0000259" key="5">
    <source>
        <dbReference type="PROSITE" id="PS00624"/>
    </source>
</evidence>
<sequence>MGLFIPYLTFQTSSYNADYNTSDNQYGYTLFLFNITNSSNLIRETTYSTYQPQQYQNVTVISKAFVTRILFEGASSVGVEYIKEGQQNLAYVQNEIILSAGAISSPKILMLSGIGDENELRKFDIPVVANVPEVGKNLYDDLFVSVGFSIPENSYVPFYSYSLAPAVIFGSTKNNPLYC</sequence>
<dbReference type="InterPro" id="IPR012132">
    <property type="entry name" value="GMC_OxRdtase"/>
</dbReference>
<dbReference type="InterPro" id="IPR036188">
    <property type="entry name" value="FAD/NAD-bd_sf"/>
</dbReference>
<proteinExistence type="inferred from homology"/>
<dbReference type="GO" id="GO:0008812">
    <property type="term" value="F:choline dehydrogenase activity"/>
    <property type="evidence" value="ECO:0007669"/>
    <property type="project" value="TreeGrafter"/>
</dbReference>
<dbReference type="Gene3D" id="3.50.50.60">
    <property type="entry name" value="FAD/NAD(P)-binding domain"/>
    <property type="match status" value="1"/>
</dbReference>
<protein>
    <recommendedName>
        <fullName evidence="5">Glucose-methanol-choline oxidoreductase N-terminal domain-containing protein</fullName>
    </recommendedName>
</protein>
<reference evidence="6" key="2">
    <citation type="journal article" date="2019" name="Genome Biol. Evol.">
        <title>Day and night: Metabolic profiles and evolutionary relationships of six axenic non-marine cyanobacteria.</title>
        <authorList>
            <person name="Will S.E."/>
            <person name="Henke P."/>
            <person name="Boedeker C."/>
            <person name="Huang S."/>
            <person name="Brinkmann H."/>
            <person name="Rohde M."/>
            <person name="Jarek M."/>
            <person name="Friedl T."/>
            <person name="Seufert S."/>
            <person name="Schumacher M."/>
            <person name="Overmann J."/>
            <person name="Neumann-Schaal M."/>
            <person name="Petersen J."/>
        </authorList>
    </citation>
    <scope>NUCLEOTIDE SEQUENCE [LARGE SCALE GENOMIC DNA]</scope>
    <source>
        <strain evidence="6">PCC 7102</strain>
    </source>
</reference>
<dbReference type="InterPro" id="IPR000172">
    <property type="entry name" value="GMC_OxRdtase_N"/>
</dbReference>
<comment type="cofactor">
    <cofactor evidence="1">
        <name>FAD</name>
        <dbReference type="ChEBI" id="CHEBI:57692"/>
    </cofactor>
</comment>
<feature type="domain" description="Glucose-methanol-choline oxidoreductase N-terminal" evidence="5">
    <location>
        <begin position="101"/>
        <end position="115"/>
    </location>
</feature>
<organism evidence="6 7">
    <name type="scientific">Dulcicalothrix desertica PCC 7102</name>
    <dbReference type="NCBI Taxonomy" id="232991"/>
    <lineage>
        <taxon>Bacteria</taxon>
        <taxon>Bacillati</taxon>
        <taxon>Cyanobacteriota</taxon>
        <taxon>Cyanophyceae</taxon>
        <taxon>Nostocales</taxon>
        <taxon>Calotrichaceae</taxon>
        <taxon>Dulcicalothrix</taxon>
    </lineage>
</organism>
<dbReference type="EMBL" id="RSCL01000011">
    <property type="protein sequence ID" value="RUT04407.1"/>
    <property type="molecule type" value="Genomic_DNA"/>
</dbReference>
<dbReference type="SUPFAM" id="SSF51905">
    <property type="entry name" value="FAD/NAD(P)-binding domain"/>
    <property type="match status" value="1"/>
</dbReference>
<keyword evidence="4" id="KW-0274">FAD</keyword>
<accession>A0A433VEC3</accession>
<keyword evidence="7" id="KW-1185">Reference proteome</keyword>
<evidence type="ECO:0000313" key="6">
    <source>
        <dbReference type="EMBL" id="RUT04407.1"/>
    </source>
</evidence>
<dbReference type="PROSITE" id="PS00624">
    <property type="entry name" value="GMC_OXRED_2"/>
    <property type="match status" value="1"/>
</dbReference>
<evidence type="ECO:0000256" key="4">
    <source>
        <dbReference type="ARBA" id="ARBA00022827"/>
    </source>
</evidence>
<dbReference type="Proteomes" id="UP000271624">
    <property type="component" value="Unassembled WGS sequence"/>
</dbReference>
<keyword evidence="3" id="KW-0285">Flavoprotein</keyword>
<dbReference type="RefSeq" id="WP_233787308.1">
    <property type="nucleotide sequence ID" value="NZ_RSCL01000011.1"/>
</dbReference>
<reference evidence="6" key="1">
    <citation type="submission" date="2018-12" db="EMBL/GenBank/DDBJ databases">
        <authorList>
            <person name="Will S."/>
            <person name="Neumann-Schaal M."/>
            <person name="Henke P."/>
        </authorList>
    </citation>
    <scope>NUCLEOTIDE SEQUENCE</scope>
    <source>
        <strain evidence="6">PCC 7102</strain>
    </source>
</reference>
<dbReference type="PANTHER" id="PTHR11552:SF147">
    <property type="entry name" value="CHOLINE DEHYDROGENASE, MITOCHONDRIAL"/>
    <property type="match status" value="1"/>
</dbReference>
<comment type="similarity">
    <text evidence="2">Belongs to the GMC oxidoreductase family.</text>
</comment>
<evidence type="ECO:0000313" key="7">
    <source>
        <dbReference type="Proteomes" id="UP000271624"/>
    </source>
</evidence>
<evidence type="ECO:0000256" key="2">
    <source>
        <dbReference type="ARBA" id="ARBA00010790"/>
    </source>
</evidence>
<dbReference type="GO" id="GO:0050660">
    <property type="term" value="F:flavin adenine dinucleotide binding"/>
    <property type="evidence" value="ECO:0007669"/>
    <property type="project" value="InterPro"/>
</dbReference>
<evidence type="ECO:0000256" key="1">
    <source>
        <dbReference type="ARBA" id="ARBA00001974"/>
    </source>
</evidence>
<dbReference type="PANTHER" id="PTHR11552">
    <property type="entry name" value="GLUCOSE-METHANOL-CHOLINE GMC OXIDOREDUCTASE"/>
    <property type="match status" value="1"/>
</dbReference>
<name>A0A433VEC3_9CYAN</name>
<gene>
    <name evidence="6" type="ORF">DSM106972_046350</name>
</gene>
<dbReference type="Gene3D" id="3.30.410.40">
    <property type="match status" value="1"/>
</dbReference>
<dbReference type="Pfam" id="PF00732">
    <property type="entry name" value="GMC_oxred_N"/>
    <property type="match status" value="1"/>
</dbReference>
<dbReference type="AlphaFoldDB" id="A0A433VEC3"/>
<evidence type="ECO:0000256" key="3">
    <source>
        <dbReference type="ARBA" id="ARBA00022630"/>
    </source>
</evidence>
<comment type="caution">
    <text evidence="6">The sequence shown here is derived from an EMBL/GenBank/DDBJ whole genome shotgun (WGS) entry which is preliminary data.</text>
</comment>